<dbReference type="Gene3D" id="3.40.50.620">
    <property type="entry name" value="HUPs"/>
    <property type="match status" value="1"/>
</dbReference>
<gene>
    <name evidence="3" type="ORF">GL50581_1961</name>
</gene>
<dbReference type="GO" id="GO:0015937">
    <property type="term" value="P:coenzyme A biosynthetic process"/>
    <property type="evidence" value="ECO:0007669"/>
    <property type="project" value="TreeGrafter"/>
</dbReference>
<dbReference type="VEuPathDB" id="GiardiaDB:GL50581_1961"/>
<dbReference type="OMA" id="TILGGHM"/>
<dbReference type="SUPFAM" id="SSF52374">
    <property type="entry name" value="Nucleotidylyl transferase"/>
    <property type="match status" value="1"/>
</dbReference>
<dbReference type="InterPro" id="IPR014729">
    <property type="entry name" value="Rossmann-like_a/b/a_fold"/>
</dbReference>
<proteinExistence type="predicted"/>
<dbReference type="OrthoDB" id="27911at2759"/>
<dbReference type="PANTHER" id="PTHR10695">
    <property type="entry name" value="DEPHOSPHO-COA KINASE-RELATED"/>
    <property type="match status" value="1"/>
</dbReference>
<dbReference type="PANTHER" id="PTHR10695:SF46">
    <property type="entry name" value="BIFUNCTIONAL COENZYME A SYNTHASE-RELATED"/>
    <property type="match status" value="1"/>
</dbReference>
<comment type="caution">
    <text evidence="3">The sequence shown here is derived from an EMBL/GenBank/DDBJ whole genome shotgun (WGS) entry which is preliminary data.</text>
</comment>
<feature type="region of interest" description="Disordered" evidence="1">
    <location>
        <begin position="113"/>
        <end position="146"/>
    </location>
</feature>
<reference evidence="3 4" key="1">
    <citation type="journal article" date="2009" name="PLoS Pathog.">
        <title>Draft genome sequencing of giardia intestinalis assemblage B isolate GS: is human giardiasis caused by two different species?</title>
        <authorList>
            <person name="Franzen O."/>
            <person name="Jerlstrom-Hultqvist J."/>
            <person name="Castro E."/>
            <person name="Sherwood E."/>
            <person name="Ankarklev J."/>
            <person name="Reiner D.S."/>
            <person name="Palm D."/>
            <person name="Andersson J.O."/>
            <person name="Andersson B."/>
            <person name="Svard S.G."/>
        </authorList>
    </citation>
    <scope>NUCLEOTIDE SEQUENCE [LARGE SCALE GENOMIC DNA]</scope>
    <source>
        <strain evidence="4">ATCC 50581 / GS clone H7</strain>
    </source>
</reference>
<protein>
    <recommendedName>
        <fullName evidence="2">Cytidyltransferase-like domain-containing protein</fullName>
    </recommendedName>
</protein>
<evidence type="ECO:0000256" key="1">
    <source>
        <dbReference type="SAM" id="MobiDB-lite"/>
    </source>
</evidence>
<evidence type="ECO:0000313" key="4">
    <source>
        <dbReference type="Proteomes" id="UP000002488"/>
    </source>
</evidence>
<feature type="domain" description="Cytidyltransferase-like" evidence="2">
    <location>
        <begin position="30"/>
        <end position="90"/>
    </location>
</feature>
<dbReference type="Proteomes" id="UP000002488">
    <property type="component" value="Unassembled WGS sequence"/>
</dbReference>
<dbReference type="Pfam" id="PF01467">
    <property type="entry name" value="CTP_transf_like"/>
    <property type="match status" value="1"/>
</dbReference>
<feature type="compositionally biased region" description="Basic and acidic residues" evidence="1">
    <location>
        <begin position="113"/>
        <end position="125"/>
    </location>
</feature>
<organism evidence="3 4">
    <name type="scientific">Giardia intestinalis (strain ATCC 50581 / GS clone H7)</name>
    <name type="common">Giardia lamblia</name>
    <dbReference type="NCBI Taxonomy" id="598745"/>
    <lineage>
        <taxon>Eukaryota</taxon>
        <taxon>Metamonada</taxon>
        <taxon>Diplomonadida</taxon>
        <taxon>Hexamitidae</taxon>
        <taxon>Giardiinae</taxon>
        <taxon>Giardia</taxon>
    </lineage>
</organism>
<feature type="region of interest" description="Disordered" evidence="1">
    <location>
        <begin position="240"/>
        <end position="262"/>
    </location>
</feature>
<sequence>MSYAVHIVQEFNPETLPELPHVSKSTTVCLGGSFDRIHRGHLLLLAVAVACVEKGGIILVGIVDGPLVTRKLYGNIVRDYEQRRRDVRQILNGFISLREDLLDKIDSELDKSDTNVECPEHESESSRGSGITVGTPRASCTTGASTPTWPGSSGLPYATTYCSTMTRTIPKGFRSNVSLRLSRILDPYGPSITSVLNGGILVVSTETILGGHMVNVERLQRGLQPVALAVVPLLRDRDGEKVSSTKIREEESMSDSFADRIS</sequence>
<dbReference type="InterPro" id="IPR004821">
    <property type="entry name" value="Cyt_trans-like"/>
</dbReference>
<dbReference type="AlphaFoldDB" id="C6LT67"/>
<evidence type="ECO:0000313" key="3">
    <source>
        <dbReference type="EMBL" id="EET00787.1"/>
    </source>
</evidence>
<dbReference type="EMBL" id="ACGJ01002244">
    <property type="protein sequence ID" value="EET00787.1"/>
    <property type="molecule type" value="Genomic_DNA"/>
</dbReference>
<accession>C6LT67</accession>
<name>C6LT67_GIAIB</name>
<evidence type="ECO:0000259" key="2">
    <source>
        <dbReference type="Pfam" id="PF01467"/>
    </source>
</evidence>
<dbReference type="GO" id="GO:0004140">
    <property type="term" value="F:dephospho-CoA kinase activity"/>
    <property type="evidence" value="ECO:0007669"/>
    <property type="project" value="TreeGrafter"/>
</dbReference>